<evidence type="ECO:0000256" key="2">
    <source>
        <dbReference type="ARBA" id="ARBA00009638"/>
    </source>
</evidence>
<organism evidence="12 13">
    <name type="scientific">Thiothrix eikelboomii</name>
    <dbReference type="NCBI Taxonomy" id="92487"/>
    <lineage>
        <taxon>Bacteria</taxon>
        <taxon>Pseudomonadati</taxon>
        <taxon>Pseudomonadota</taxon>
        <taxon>Gammaproteobacteria</taxon>
        <taxon>Thiotrichales</taxon>
        <taxon>Thiotrichaceae</taxon>
        <taxon>Thiothrix</taxon>
    </lineage>
</organism>
<dbReference type="GO" id="GO:0005525">
    <property type="term" value="F:GTP binding"/>
    <property type="evidence" value="ECO:0007669"/>
    <property type="project" value="UniProtKB-UniRule"/>
</dbReference>
<dbReference type="InterPro" id="IPR027417">
    <property type="entry name" value="P-loop_NTPase"/>
</dbReference>
<dbReference type="GO" id="GO:0005829">
    <property type="term" value="C:cytosol"/>
    <property type="evidence" value="ECO:0007669"/>
    <property type="project" value="TreeGrafter"/>
</dbReference>
<dbReference type="SUPFAM" id="SSF52540">
    <property type="entry name" value="P-loop containing nucleoside triphosphate hydrolases"/>
    <property type="match status" value="1"/>
</dbReference>
<keyword evidence="8 10" id="KW-0717">Septation</keyword>
<comment type="cofactor">
    <cofactor evidence="1">
        <name>Mg(2+)</name>
        <dbReference type="ChEBI" id="CHEBI:18420"/>
    </cofactor>
</comment>
<keyword evidence="4" id="KW-0479">Metal-binding</keyword>
<dbReference type="FunFam" id="3.40.50.300:FF:000098">
    <property type="entry name" value="Probable GTP-binding protein EngB"/>
    <property type="match status" value="1"/>
</dbReference>
<evidence type="ECO:0000256" key="8">
    <source>
        <dbReference type="ARBA" id="ARBA00023210"/>
    </source>
</evidence>
<dbReference type="GO" id="GO:0046872">
    <property type="term" value="F:metal ion binding"/>
    <property type="evidence" value="ECO:0007669"/>
    <property type="project" value="UniProtKB-KW"/>
</dbReference>
<evidence type="ECO:0000256" key="5">
    <source>
        <dbReference type="ARBA" id="ARBA00022741"/>
    </source>
</evidence>
<keyword evidence="7 10" id="KW-0342">GTP-binding</keyword>
<evidence type="ECO:0000256" key="7">
    <source>
        <dbReference type="ARBA" id="ARBA00023134"/>
    </source>
</evidence>
<keyword evidence="13" id="KW-1185">Reference proteome</keyword>
<dbReference type="CDD" id="cd01876">
    <property type="entry name" value="YihA_EngB"/>
    <property type="match status" value="1"/>
</dbReference>
<accession>A0A1T4VXD7</accession>
<dbReference type="PANTHER" id="PTHR11649">
    <property type="entry name" value="MSS1/TRME-RELATED GTP-BINDING PROTEIN"/>
    <property type="match status" value="1"/>
</dbReference>
<dbReference type="EMBL" id="FUYB01000002">
    <property type="protein sequence ID" value="SKA69654.1"/>
    <property type="molecule type" value="Genomic_DNA"/>
</dbReference>
<evidence type="ECO:0000256" key="6">
    <source>
        <dbReference type="ARBA" id="ARBA00022842"/>
    </source>
</evidence>
<dbReference type="InterPro" id="IPR019987">
    <property type="entry name" value="GTP-bd_ribosome_bio_YsxC"/>
</dbReference>
<evidence type="ECO:0000256" key="1">
    <source>
        <dbReference type="ARBA" id="ARBA00001946"/>
    </source>
</evidence>
<dbReference type="Gene3D" id="3.40.50.300">
    <property type="entry name" value="P-loop containing nucleotide triphosphate hydrolases"/>
    <property type="match status" value="1"/>
</dbReference>
<reference evidence="12 13" key="1">
    <citation type="submission" date="2017-02" db="EMBL/GenBank/DDBJ databases">
        <authorList>
            <person name="Peterson S.W."/>
        </authorList>
    </citation>
    <scope>NUCLEOTIDE SEQUENCE [LARGE SCALE GENOMIC DNA]</scope>
    <source>
        <strain evidence="12 13">ATCC 49788</strain>
    </source>
</reference>
<keyword evidence="3 10" id="KW-0132">Cell division</keyword>
<comment type="function">
    <text evidence="10">Necessary for normal cell division and for the maintenance of normal septation.</text>
</comment>
<keyword evidence="6" id="KW-0460">Magnesium</keyword>
<evidence type="ECO:0000259" key="11">
    <source>
        <dbReference type="PROSITE" id="PS51706"/>
    </source>
</evidence>
<evidence type="ECO:0000256" key="4">
    <source>
        <dbReference type="ARBA" id="ARBA00022723"/>
    </source>
</evidence>
<sequence>MMNHYYQQASFVQSATTPKTLPKESGFEVAFAGRSNSGKSSTINRACSQKSLARTSKTPGRTQLINFFTLPEGQLLVDLPGYGYAKVPEHLKLQWQKFIEAYLTTRGTLKGLILVMDIRHPMTVFDQGLLKWAEYQPLPVHILLNKADKLSRGARQSTVLAVRKALPQAGNQVTVQSFSATTGLGLEDLWLKLDEWFERPTAVVAKAIH</sequence>
<gene>
    <name evidence="10" type="primary">engB</name>
    <name evidence="12" type="ORF">SAMN02745130_00531</name>
</gene>
<dbReference type="NCBIfam" id="TIGR03598">
    <property type="entry name" value="GTPase_YsxC"/>
    <property type="match status" value="1"/>
</dbReference>
<evidence type="ECO:0000256" key="10">
    <source>
        <dbReference type="HAMAP-Rule" id="MF_00321"/>
    </source>
</evidence>
<dbReference type="InterPro" id="IPR030393">
    <property type="entry name" value="G_ENGB_dom"/>
</dbReference>
<dbReference type="InterPro" id="IPR006073">
    <property type="entry name" value="GTP-bd"/>
</dbReference>
<dbReference type="PROSITE" id="PS51706">
    <property type="entry name" value="G_ENGB"/>
    <property type="match status" value="1"/>
</dbReference>
<evidence type="ECO:0000313" key="13">
    <source>
        <dbReference type="Proteomes" id="UP000190460"/>
    </source>
</evidence>
<protein>
    <recommendedName>
        <fullName evidence="10">Probable GTP-binding protein EngB</fullName>
    </recommendedName>
</protein>
<dbReference type="AlphaFoldDB" id="A0A1T4VXD7"/>
<dbReference type="PANTHER" id="PTHR11649:SF13">
    <property type="entry name" value="ENGB-TYPE G DOMAIN-CONTAINING PROTEIN"/>
    <property type="match status" value="1"/>
</dbReference>
<dbReference type="STRING" id="92487.SAMN02745130_00531"/>
<keyword evidence="5 10" id="KW-0547">Nucleotide-binding</keyword>
<evidence type="ECO:0000313" key="12">
    <source>
        <dbReference type="EMBL" id="SKA69654.1"/>
    </source>
</evidence>
<comment type="similarity">
    <text evidence="2 10">Belongs to the TRAFAC class TrmE-Era-EngA-EngB-Septin-like GTPase superfamily. EngB GTPase family.</text>
</comment>
<keyword evidence="9 10" id="KW-0131">Cell cycle</keyword>
<name>A0A1T4VXD7_9GAMM</name>
<evidence type="ECO:0000256" key="9">
    <source>
        <dbReference type="ARBA" id="ARBA00023306"/>
    </source>
</evidence>
<dbReference type="HAMAP" id="MF_00321">
    <property type="entry name" value="GTPase_EngB"/>
    <property type="match status" value="1"/>
</dbReference>
<dbReference type="Proteomes" id="UP000190460">
    <property type="component" value="Unassembled WGS sequence"/>
</dbReference>
<feature type="domain" description="EngB-type G" evidence="11">
    <location>
        <begin position="25"/>
        <end position="199"/>
    </location>
</feature>
<dbReference type="Pfam" id="PF01926">
    <property type="entry name" value="MMR_HSR1"/>
    <property type="match status" value="1"/>
</dbReference>
<evidence type="ECO:0000256" key="3">
    <source>
        <dbReference type="ARBA" id="ARBA00022618"/>
    </source>
</evidence>
<proteinExistence type="inferred from homology"/>
<dbReference type="GO" id="GO:0000917">
    <property type="term" value="P:division septum assembly"/>
    <property type="evidence" value="ECO:0007669"/>
    <property type="project" value="UniProtKB-KW"/>
</dbReference>